<gene>
    <name evidence="8" type="ORF">BOLC1T01680H</name>
</gene>
<keyword evidence="5" id="KW-0067">ATP-binding</keyword>
<dbReference type="GO" id="GO:0005524">
    <property type="term" value="F:ATP binding"/>
    <property type="evidence" value="ECO:0007669"/>
    <property type="project" value="UniProtKB-KW"/>
</dbReference>
<dbReference type="InterPro" id="IPR011009">
    <property type="entry name" value="Kinase-like_dom_sf"/>
</dbReference>
<feature type="transmembrane region" description="Helical" evidence="7">
    <location>
        <begin position="103"/>
        <end position="121"/>
    </location>
</feature>
<reference evidence="8" key="1">
    <citation type="submission" date="2018-11" db="EMBL/GenBank/DDBJ databases">
        <authorList>
            <consortium name="Genoscope - CEA"/>
            <person name="William W."/>
        </authorList>
    </citation>
    <scope>NUCLEOTIDE SEQUENCE</scope>
</reference>
<keyword evidence="3" id="KW-0547">Nucleotide-binding</keyword>
<dbReference type="PANTHER" id="PTHR27002:SF1028">
    <property type="entry name" value="CYSTEINE-RICH RECEPTOR-LIKE PROTEIN KINASE 11"/>
    <property type="match status" value="1"/>
</dbReference>
<evidence type="ECO:0000256" key="2">
    <source>
        <dbReference type="ARBA" id="ARBA00022679"/>
    </source>
</evidence>
<evidence type="ECO:0000256" key="5">
    <source>
        <dbReference type="ARBA" id="ARBA00022840"/>
    </source>
</evidence>
<evidence type="ECO:0000256" key="6">
    <source>
        <dbReference type="SAM" id="MobiDB-lite"/>
    </source>
</evidence>
<name>A0A3P6FQW6_BRAOL</name>
<keyword evidence="1" id="KW-0723">Serine/threonine-protein kinase</keyword>
<dbReference type="Gene3D" id="3.30.200.20">
    <property type="entry name" value="Phosphorylase Kinase, domain 1"/>
    <property type="match status" value="1"/>
</dbReference>
<dbReference type="AlphaFoldDB" id="A0A3P6FQW6"/>
<sequence length="128" mass="13996">MLWSEARRRSSPPPPPPPEDDQARTTNNGKSDSDILTPQSSQYDFKTIEAATNKFSRSNKLGEGGFDEVMPSNGIEVAVKQLSKNAGKGIREVLLKIAENKSLLILTLSCIFTVVTCLLSMQCKVNTP</sequence>
<keyword evidence="4" id="KW-0418">Kinase</keyword>
<accession>A0A3P6FQW6</accession>
<dbReference type="GO" id="GO:0042742">
    <property type="term" value="P:defense response to bacterium"/>
    <property type="evidence" value="ECO:0007669"/>
    <property type="project" value="TreeGrafter"/>
</dbReference>
<feature type="compositionally biased region" description="Polar residues" evidence="6">
    <location>
        <begin position="24"/>
        <end position="38"/>
    </location>
</feature>
<dbReference type="SUPFAM" id="SSF56112">
    <property type="entry name" value="Protein kinase-like (PK-like)"/>
    <property type="match status" value="1"/>
</dbReference>
<evidence type="ECO:0000256" key="7">
    <source>
        <dbReference type="SAM" id="Phobius"/>
    </source>
</evidence>
<protein>
    <submittedName>
        <fullName evidence="8">Uncharacterized protein</fullName>
    </submittedName>
</protein>
<keyword evidence="7" id="KW-0472">Membrane</keyword>
<dbReference type="GO" id="GO:0005886">
    <property type="term" value="C:plasma membrane"/>
    <property type="evidence" value="ECO:0007669"/>
    <property type="project" value="TreeGrafter"/>
</dbReference>
<keyword evidence="2" id="KW-0808">Transferase</keyword>
<evidence type="ECO:0000256" key="4">
    <source>
        <dbReference type="ARBA" id="ARBA00022777"/>
    </source>
</evidence>
<dbReference type="GO" id="GO:0004674">
    <property type="term" value="F:protein serine/threonine kinase activity"/>
    <property type="evidence" value="ECO:0007669"/>
    <property type="project" value="UniProtKB-KW"/>
</dbReference>
<keyword evidence="7" id="KW-0812">Transmembrane</keyword>
<feature type="region of interest" description="Disordered" evidence="6">
    <location>
        <begin position="1"/>
        <end position="38"/>
    </location>
</feature>
<proteinExistence type="predicted"/>
<evidence type="ECO:0000256" key="1">
    <source>
        <dbReference type="ARBA" id="ARBA00022527"/>
    </source>
</evidence>
<evidence type="ECO:0000256" key="3">
    <source>
        <dbReference type="ARBA" id="ARBA00022741"/>
    </source>
</evidence>
<dbReference type="EMBL" id="LR031878">
    <property type="protein sequence ID" value="VDD49291.1"/>
    <property type="molecule type" value="Genomic_DNA"/>
</dbReference>
<evidence type="ECO:0000313" key="8">
    <source>
        <dbReference type="EMBL" id="VDD49291.1"/>
    </source>
</evidence>
<keyword evidence="7" id="KW-1133">Transmembrane helix</keyword>
<dbReference type="PANTHER" id="PTHR27002">
    <property type="entry name" value="RECEPTOR-LIKE SERINE/THREONINE-PROTEIN KINASE SD1-8"/>
    <property type="match status" value="1"/>
</dbReference>
<organism evidence="8">
    <name type="scientific">Brassica oleracea</name>
    <name type="common">Wild cabbage</name>
    <dbReference type="NCBI Taxonomy" id="3712"/>
    <lineage>
        <taxon>Eukaryota</taxon>
        <taxon>Viridiplantae</taxon>
        <taxon>Streptophyta</taxon>
        <taxon>Embryophyta</taxon>
        <taxon>Tracheophyta</taxon>
        <taxon>Spermatophyta</taxon>
        <taxon>Magnoliopsida</taxon>
        <taxon>eudicotyledons</taxon>
        <taxon>Gunneridae</taxon>
        <taxon>Pentapetalae</taxon>
        <taxon>rosids</taxon>
        <taxon>malvids</taxon>
        <taxon>Brassicales</taxon>
        <taxon>Brassicaceae</taxon>
        <taxon>Brassiceae</taxon>
        <taxon>Brassica</taxon>
    </lineage>
</organism>